<evidence type="ECO:0000256" key="2">
    <source>
        <dbReference type="ARBA" id="ARBA00022692"/>
    </source>
</evidence>
<dbReference type="InterPro" id="IPR056555">
    <property type="entry name" value="NFD4_C"/>
</dbReference>
<keyword evidence="2 6" id="KW-0812">Transmembrane</keyword>
<dbReference type="Pfam" id="PF23262">
    <property type="entry name" value="NFD4_C"/>
    <property type="match status" value="1"/>
</dbReference>
<proteinExistence type="predicted"/>
<evidence type="ECO:0000256" key="4">
    <source>
        <dbReference type="ARBA" id="ARBA00023136"/>
    </source>
</evidence>
<accession>A0A8T2ZAX0</accession>
<feature type="transmembrane region" description="Helical" evidence="6">
    <location>
        <begin position="105"/>
        <end position="123"/>
    </location>
</feature>
<dbReference type="EMBL" id="JACEGQ020000003">
    <property type="protein sequence ID" value="KAH8514613.1"/>
    <property type="molecule type" value="Genomic_DNA"/>
</dbReference>
<comment type="subcellular location">
    <subcellularLocation>
        <location evidence="1">Membrane</location>
        <topology evidence="1">Multi-pass membrane protein</topology>
    </subcellularLocation>
</comment>
<evidence type="ECO:0000256" key="5">
    <source>
        <dbReference type="SAM" id="MobiDB-lite"/>
    </source>
</evidence>
<feature type="domain" description="NFD4 C-terminal" evidence="7">
    <location>
        <begin position="95"/>
        <end position="154"/>
    </location>
</feature>
<sequence>MRNFSFSRGTVSGILKGYGGIAAARHVPPTDSSDHLVPNEGESTPTGSLLTPSSSATNLGSFFENEDALDVDMLLAVGEGAVEKKRWPRGGEDFKIREALIRANFWLLWVVNFLGVGAGVTVLNNLAQIGVAFGLEDTTILLTLFSFCNFVGRHHFRTLCKVRSLS</sequence>
<comment type="caution">
    <text evidence="8">The sequence shown here is derived from an EMBL/GenBank/DDBJ whole genome shotgun (WGS) entry which is preliminary data.</text>
</comment>
<keyword evidence="9" id="KW-1185">Reference proteome</keyword>
<keyword evidence="4 6" id="KW-0472">Membrane</keyword>
<evidence type="ECO:0000256" key="6">
    <source>
        <dbReference type="SAM" id="Phobius"/>
    </source>
</evidence>
<organism evidence="8 9">
    <name type="scientific">Populus deltoides</name>
    <name type="common">Eastern poplar</name>
    <name type="synonym">Eastern cottonwood</name>
    <dbReference type="NCBI Taxonomy" id="3696"/>
    <lineage>
        <taxon>Eukaryota</taxon>
        <taxon>Viridiplantae</taxon>
        <taxon>Streptophyta</taxon>
        <taxon>Embryophyta</taxon>
        <taxon>Tracheophyta</taxon>
        <taxon>Spermatophyta</taxon>
        <taxon>Magnoliopsida</taxon>
        <taxon>eudicotyledons</taxon>
        <taxon>Gunneridae</taxon>
        <taxon>Pentapetalae</taxon>
        <taxon>rosids</taxon>
        <taxon>fabids</taxon>
        <taxon>Malpighiales</taxon>
        <taxon>Salicaceae</taxon>
        <taxon>Saliceae</taxon>
        <taxon>Populus</taxon>
    </lineage>
</organism>
<gene>
    <name evidence="8" type="ORF">H0E87_007443</name>
</gene>
<evidence type="ECO:0000259" key="7">
    <source>
        <dbReference type="Pfam" id="PF23262"/>
    </source>
</evidence>
<dbReference type="PANTHER" id="PTHR21576">
    <property type="entry name" value="UNCHARACTERIZED NODULIN-LIKE PROTEIN"/>
    <property type="match status" value="1"/>
</dbReference>
<dbReference type="GO" id="GO:0016020">
    <property type="term" value="C:membrane"/>
    <property type="evidence" value="ECO:0007669"/>
    <property type="project" value="UniProtKB-SubCell"/>
</dbReference>
<evidence type="ECO:0000313" key="9">
    <source>
        <dbReference type="Proteomes" id="UP000807159"/>
    </source>
</evidence>
<evidence type="ECO:0000256" key="1">
    <source>
        <dbReference type="ARBA" id="ARBA00004141"/>
    </source>
</evidence>
<name>A0A8T2ZAX0_POPDE</name>
<dbReference type="InterPro" id="IPR036259">
    <property type="entry name" value="MFS_trans_sf"/>
</dbReference>
<evidence type="ECO:0000256" key="3">
    <source>
        <dbReference type="ARBA" id="ARBA00022989"/>
    </source>
</evidence>
<dbReference type="Proteomes" id="UP000807159">
    <property type="component" value="Chromosome 3"/>
</dbReference>
<dbReference type="SUPFAM" id="SSF103473">
    <property type="entry name" value="MFS general substrate transporter"/>
    <property type="match status" value="1"/>
</dbReference>
<feature type="region of interest" description="Disordered" evidence="5">
    <location>
        <begin position="29"/>
        <end position="50"/>
    </location>
</feature>
<reference evidence="8" key="1">
    <citation type="journal article" date="2021" name="J. Hered.">
        <title>Genome Assembly of Salicaceae Populus deltoides (Eastern Cottonwood) I-69 Based on Nanopore Sequencing and Hi-C Technologies.</title>
        <authorList>
            <person name="Bai S."/>
            <person name="Wu H."/>
            <person name="Zhang J."/>
            <person name="Pan Z."/>
            <person name="Zhao W."/>
            <person name="Li Z."/>
            <person name="Tong C."/>
        </authorList>
    </citation>
    <scope>NUCLEOTIDE SEQUENCE</scope>
    <source>
        <tissue evidence="8">Leaf</tissue>
    </source>
</reference>
<keyword evidence="3 6" id="KW-1133">Transmembrane helix</keyword>
<evidence type="ECO:0000313" key="8">
    <source>
        <dbReference type="EMBL" id="KAH8514613.1"/>
    </source>
</evidence>
<protein>
    <recommendedName>
        <fullName evidence="7">NFD4 C-terminal domain-containing protein</fullName>
    </recommendedName>
</protein>
<feature type="transmembrane region" description="Helical" evidence="6">
    <location>
        <begin position="129"/>
        <end position="151"/>
    </location>
</feature>
<dbReference type="PANTHER" id="PTHR21576:SF97">
    <property type="entry name" value="MAJOR FACILITATOR SUPERFAMILY PROTEIN"/>
    <property type="match status" value="1"/>
</dbReference>
<dbReference type="AlphaFoldDB" id="A0A8T2ZAX0"/>